<reference evidence="4 5" key="1">
    <citation type="journal article" date="2012" name="Genome Biol.">
        <title>Genome and low-iron response of an oceanic diatom adapted to chronic iron limitation.</title>
        <authorList>
            <person name="Lommer M."/>
            <person name="Specht M."/>
            <person name="Roy A.S."/>
            <person name="Kraemer L."/>
            <person name="Andreson R."/>
            <person name="Gutowska M.A."/>
            <person name="Wolf J."/>
            <person name="Bergner S.V."/>
            <person name="Schilhabel M.B."/>
            <person name="Klostermeier U.C."/>
            <person name="Beiko R.G."/>
            <person name="Rosenstiel P."/>
            <person name="Hippler M."/>
            <person name="Laroche J."/>
        </authorList>
    </citation>
    <scope>NUCLEOTIDE SEQUENCE [LARGE SCALE GENOMIC DNA]</scope>
    <source>
        <strain evidence="4 5">CCMP1005</strain>
    </source>
</reference>
<keyword evidence="2" id="KW-0472">Membrane</keyword>
<keyword evidence="3" id="KW-0732">Signal</keyword>
<keyword evidence="5" id="KW-1185">Reference proteome</keyword>
<feature type="transmembrane region" description="Helical" evidence="2">
    <location>
        <begin position="125"/>
        <end position="146"/>
    </location>
</feature>
<feature type="chain" id="PRO_5030173112" description="Gram-positive cocci surface proteins LPxTG domain-containing protein" evidence="3">
    <location>
        <begin position="27"/>
        <end position="218"/>
    </location>
</feature>
<protein>
    <recommendedName>
        <fullName evidence="6">Gram-positive cocci surface proteins LPxTG domain-containing protein</fullName>
    </recommendedName>
</protein>
<proteinExistence type="predicted"/>
<dbReference type="Proteomes" id="UP000266841">
    <property type="component" value="Unassembled WGS sequence"/>
</dbReference>
<evidence type="ECO:0000313" key="5">
    <source>
        <dbReference type="Proteomes" id="UP000266841"/>
    </source>
</evidence>
<dbReference type="AlphaFoldDB" id="K0SY63"/>
<evidence type="ECO:0000256" key="1">
    <source>
        <dbReference type="SAM" id="MobiDB-lite"/>
    </source>
</evidence>
<keyword evidence="2" id="KW-1133">Transmembrane helix</keyword>
<gene>
    <name evidence="4" type="ORF">THAOC_07197</name>
</gene>
<evidence type="ECO:0008006" key="6">
    <source>
        <dbReference type="Google" id="ProtNLM"/>
    </source>
</evidence>
<keyword evidence="2" id="KW-0812">Transmembrane</keyword>
<evidence type="ECO:0000313" key="4">
    <source>
        <dbReference type="EMBL" id="EJK71373.1"/>
    </source>
</evidence>
<accession>K0SY63</accession>
<comment type="caution">
    <text evidence="4">The sequence shown here is derived from an EMBL/GenBank/DDBJ whole genome shotgun (WGS) entry which is preliminary data.</text>
</comment>
<feature type="signal peptide" evidence="3">
    <location>
        <begin position="1"/>
        <end position="26"/>
    </location>
</feature>
<feature type="region of interest" description="Disordered" evidence="1">
    <location>
        <begin position="157"/>
        <end position="194"/>
    </location>
</feature>
<dbReference type="EMBL" id="AGNL01007318">
    <property type="protein sequence ID" value="EJK71373.1"/>
    <property type="molecule type" value="Genomic_DNA"/>
</dbReference>
<evidence type="ECO:0000256" key="2">
    <source>
        <dbReference type="SAM" id="Phobius"/>
    </source>
</evidence>
<sequence length="218" mass="23765">MPLTSISLLRLFFCALAACTSASAQAQLNTRRYRQNPSIKSNDVGRNVDSATVRSVKRNLRTSRQLEDMSMPVFIEAEFSSPFDVAEFSMPLESAEFSMPMSGPDSTPDEATSTVNLENGSSATFVAACALAGASVLVAVAAGGFIRVRRKRNADLDGDDYDEQMIDKDPYSPRSSARRANELTFGDLGDDFDSPEQYDVIMNTASRSSYGSNNELHE</sequence>
<evidence type="ECO:0000256" key="3">
    <source>
        <dbReference type="SAM" id="SignalP"/>
    </source>
</evidence>
<name>K0SY63_THAOC</name>
<organism evidence="4 5">
    <name type="scientific">Thalassiosira oceanica</name>
    <name type="common">Marine diatom</name>
    <dbReference type="NCBI Taxonomy" id="159749"/>
    <lineage>
        <taxon>Eukaryota</taxon>
        <taxon>Sar</taxon>
        <taxon>Stramenopiles</taxon>
        <taxon>Ochrophyta</taxon>
        <taxon>Bacillariophyta</taxon>
        <taxon>Coscinodiscophyceae</taxon>
        <taxon>Thalassiosirophycidae</taxon>
        <taxon>Thalassiosirales</taxon>
        <taxon>Thalassiosiraceae</taxon>
        <taxon>Thalassiosira</taxon>
    </lineage>
</organism>